<evidence type="ECO:0000313" key="5">
    <source>
        <dbReference type="Proteomes" id="UP000219336"/>
    </source>
</evidence>
<protein>
    <submittedName>
        <fullName evidence="4">Glycosyl hydrolases family 2, sugar binding domain</fullName>
    </submittedName>
</protein>
<dbReference type="InterPro" id="IPR054593">
    <property type="entry name" value="Beta-mannosidase-like_N2"/>
</dbReference>
<evidence type="ECO:0000313" key="4">
    <source>
        <dbReference type="EMBL" id="SNX49668.1"/>
    </source>
</evidence>
<feature type="domain" description="Beta-mannosidase-like galactose-binding" evidence="3">
    <location>
        <begin position="10"/>
        <end position="142"/>
    </location>
</feature>
<dbReference type="InterPro" id="IPR050887">
    <property type="entry name" value="Beta-mannosidase_GH2"/>
</dbReference>
<dbReference type="PANTHER" id="PTHR43730">
    <property type="entry name" value="BETA-MANNOSIDASE"/>
    <property type="match status" value="1"/>
</dbReference>
<organism evidence="4 5">
    <name type="scientific">Vibrio thalassae</name>
    <dbReference type="NCBI Taxonomy" id="1243014"/>
    <lineage>
        <taxon>Bacteria</taxon>
        <taxon>Pseudomonadati</taxon>
        <taxon>Pseudomonadota</taxon>
        <taxon>Gammaproteobacteria</taxon>
        <taxon>Vibrionales</taxon>
        <taxon>Vibrionaceae</taxon>
        <taxon>Vibrio</taxon>
    </lineage>
</organism>
<dbReference type="RefSeq" id="WP_208617766.1">
    <property type="nucleotide sequence ID" value="NZ_JBHSII010000009.1"/>
</dbReference>
<dbReference type="PANTHER" id="PTHR43730:SF1">
    <property type="entry name" value="BETA-MANNOSIDASE"/>
    <property type="match status" value="1"/>
</dbReference>
<evidence type="ECO:0000256" key="2">
    <source>
        <dbReference type="ARBA" id="ARBA00023295"/>
    </source>
</evidence>
<dbReference type="Proteomes" id="UP000219336">
    <property type="component" value="Unassembled WGS sequence"/>
</dbReference>
<evidence type="ECO:0000259" key="3">
    <source>
        <dbReference type="Pfam" id="PF22666"/>
    </source>
</evidence>
<dbReference type="SUPFAM" id="SSF49785">
    <property type="entry name" value="Galactose-binding domain-like"/>
    <property type="match status" value="1"/>
</dbReference>
<dbReference type="Pfam" id="PF22666">
    <property type="entry name" value="Glyco_hydro_2_N2"/>
    <property type="match status" value="1"/>
</dbReference>
<proteinExistence type="predicted"/>
<name>A0A240ELW2_9VIBR</name>
<accession>A0A240ELW2</accession>
<dbReference type="Gene3D" id="2.60.120.260">
    <property type="entry name" value="Galactose-binding domain-like"/>
    <property type="match status" value="1"/>
</dbReference>
<keyword evidence="5" id="KW-1185">Reference proteome</keyword>
<dbReference type="InterPro" id="IPR008979">
    <property type="entry name" value="Galactose-bd-like_sf"/>
</dbReference>
<reference evidence="5" key="1">
    <citation type="submission" date="2016-06" db="EMBL/GenBank/DDBJ databases">
        <authorList>
            <person name="Rodrigo-Torres L."/>
            <person name="Arahal R.D."/>
            <person name="Lucena T."/>
        </authorList>
    </citation>
    <scope>NUCLEOTIDE SEQUENCE [LARGE SCALE GENOMIC DNA]</scope>
    <source>
        <strain evidence="5">CECT8203</strain>
    </source>
</reference>
<dbReference type="AlphaFoldDB" id="A0A240ELW2"/>
<dbReference type="GO" id="GO:0004567">
    <property type="term" value="F:beta-mannosidase activity"/>
    <property type="evidence" value="ECO:0007669"/>
    <property type="project" value="TreeGrafter"/>
</dbReference>
<evidence type="ECO:0000256" key="1">
    <source>
        <dbReference type="ARBA" id="ARBA00022801"/>
    </source>
</evidence>
<dbReference type="EMBL" id="OANU01000068">
    <property type="protein sequence ID" value="SNX49668.1"/>
    <property type="molecule type" value="Genomic_DNA"/>
</dbReference>
<dbReference type="GO" id="GO:0006516">
    <property type="term" value="P:glycoprotein catabolic process"/>
    <property type="evidence" value="ECO:0007669"/>
    <property type="project" value="TreeGrafter"/>
</dbReference>
<gene>
    <name evidence="4" type="ORF">VTH8203_03316</name>
</gene>
<sequence>MTRINLNGDWLLTSKQKPEVEVTMPIPGDNYSALLKASVIDDPYWGCNEQEVQWVRECEWQIHRDFELTQQQLGSQQLLLCLSRLDTVAKLVINGTEVDTFSNMFVARRIDIKPYVQIGVNTISITFTPAHIEAKNRTVSLPFPIPSWLFSA</sequence>
<keyword evidence="1 4" id="KW-0378">Hydrolase</keyword>
<keyword evidence="2" id="KW-0326">Glycosidase</keyword>